<keyword evidence="1" id="KW-0479">Metal-binding</keyword>
<proteinExistence type="predicted"/>
<organism evidence="7 8">
    <name type="scientific">Gossypium harknessii</name>
    <dbReference type="NCBI Taxonomy" id="34285"/>
    <lineage>
        <taxon>Eukaryota</taxon>
        <taxon>Viridiplantae</taxon>
        <taxon>Streptophyta</taxon>
        <taxon>Embryophyta</taxon>
        <taxon>Tracheophyta</taxon>
        <taxon>Spermatophyta</taxon>
        <taxon>Magnoliopsida</taxon>
        <taxon>eudicotyledons</taxon>
        <taxon>Gunneridae</taxon>
        <taxon>Pentapetalae</taxon>
        <taxon>rosids</taxon>
        <taxon>malvids</taxon>
        <taxon>Malvales</taxon>
        <taxon>Malvaceae</taxon>
        <taxon>Malvoideae</taxon>
        <taxon>Gossypium</taxon>
    </lineage>
</organism>
<dbReference type="Proteomes" id="UP000593560">
    <property type="component" value="Unassembled WGS sequence"/>
</dbReference>
<dbReference type="Pfam" id="PF13639">
    <property type="entry name" value="zf-RING_2"/>
    <property type="match status" value="1"/>
</dbReference>
<keyword evidence="3" id="KW-0862">Zinc</keyword>
<dbReference type="GO" id="GO:0016567">
    <property type="term" value="P:protein ubiquitination"/>
    <property type="evidence" value="ECO:0007669"/>
    <property type="project" value="TreeGrafter"/>
</dbReference>
<keyword evidence="5" id="KW-0472">Membrane</keyword>
<evidence type="ECO:0000259" key="6">
    <source>
        <dbReference type="PROSITE" id="PS50089"/>
    </source>
</evidence>
<dbReference type="EMBL" id="JABFAD010000007">
    <property type="protein sequence ID" value="MBA0801725.1"/>
    <property type="molecule type" value="Genomic_DNA"/>
</dbReference>
<evidence type="ECO:0000313" key="8">
    <source>
        <dbReference type="Proteomes" id="UP000593560"/>
    </source>
</evidence>
<protein>
    <recommendedName>
        <fullName evidence="6">RING-type domain-containing protein</fullName>
    </recommendedName>
</protein>
<dbReference type="PANTHER" id="PTHR45969">
    <property type="entry name" value="RING ZINC FINGER PROTEIN-RELATED"/>
    <property type="match status" value="1"/>
</dbReference>
<evidence type="ECO:0000256" key="5">
    <source>
        <dbReference type="SAM" id="Phobius"/>
    </source>
</evidence>
<dbReference type="OrthoDB" id="8062037at2759"/>
<keyword evidence="5" id="KW-0812">Transmembrane</keyword>
<dbReference type="CDD" id="cd16448">
    <property type="entry name" value="RING-H2"/>
    <property type="match status" value="1"/>
</dbReference>
<evidence type="ECO:0000313" key="7">
    <source>
        <dbReference type="EMBL" id="MBA0801725.1"/>
    </source>
</evidence>
<feature type="domain" description="RING-type" evidence="6">
    <location>
        <begin position="99"/>
        <end position="142"/>
    </location>
</feature>
<name>A0A7J9GY85_9ROSI</name>
<evidence type="ECO:0000256" key="2">
    <source>
        <dbReference type="ARBA" id="ARBA00022771"/>
    </source>
</evidence>
<evidence type="ECO:0000256" key="3">
    <source>
        <dbReference type="ARBA" id="ARBA00022833"/>
    </source>
</evidence>
<evidence type="ECO:0000256" key="1">
    <source>
        <dbReference type="ARBA" id="ARBA00022723"/>
    </source>
</evidence>
<sequence length="263" mass="30317">MSYSGLMKLPKSYFDIFLVILLVPILNLFVYLHNSFSTFISYLGLPYFIEPDTTVDADHVSSSSSPATHRCNIPLSALLLRELLPVVKFSDLVDPPDSCSVCFKDFETEDEIWRLTNCRHIFHRSCLNRWMGYDQKTCPLCRLSLVPHDKEEMYNERLWWLCNNLKKKSFVMSYGGSMVLPKPYFEILPVILLVLILNLHDSILTTFCYLGLPYFIEPDITEDADHVFPLLQPPRAAAIPRLGSLVTSTITRREVFQPRQSSK</sequence>
<dbReference type="SUPFAM" id="SSF57850">
    <property type="entry name" value="RING/U-box"/>
    <property type="match status" value="1"/>
</dbReference>
<dbReference type="PROSITE" id="PS50089">
    <property type="entry name" value="ZF_RING_2"/>
    <property type="match status" value="1"/>
</dbReference>
<dbReference type="InterPro" id="IPR001841">
    <property type="entry name" value="Znf_RING"/>
</dbReference>
<dbReference type="Gene3D" id="3.30.40.10">
    <property type="entry name" value="Zinc/RING finger domain, C3HC4 (zinc finger)"/>
    <property type="match status" value="1"/>
</dbReference>
<evidence type="ECO:0000256" key="4">
    <source>
        <dbReference type="PROSITE-ProRule" id="PRU00175"/>
    </source>
</evidence>
<dbReference type="InterPro" id="IPR013083">
    <property type="entry name" value="Znf_RING/FYVE/PHD"/>
</dbReference>
<accession>A0A7J9GY85</accession>
<dbReference type="PANTHER" id="PTHR45969:SF33">
    <property type="entry name" value="RING ZINC FINGER PROTEIN-RELATED"/>
    <property type="match status" value="1"/>
</dbReference>
<dbReference type="AlphaFoldDB" id="A0A7J9GY85"/>
<comment type="caution">
    <text evidence="7">The sequence shown here is derived from an EMBL/GenBank/DDBJ whole genome shotgun (WGS) entry which is preliminary data.</text>
</comment>
<keyword evidence="8" id="KW-1185">Reference proteome</keyword>
<dbReference type="GO" id="GO:0008270">
    <property type="term" value="F:zinc ion binding"/>
    <property type="evidence" value="ECO:0007669"/>
    <property type="project" value="UniProtKB-KW"/>
</dbReference>
<keyword evidence="2 4" id="KW-0863">Zinc-finger</keyword>
<keyword evidence="5" id="KW-1133">Transmembrane helix</keyword>
<dbReference type="GO" id="GO:0061630">
    <property type="term" value="F:ubiquitin protein ligase activity"/>
    <property type="evidence" value="ECO:0007669"/>
    <property type="project" value="TreeGrafter"/>
</dbReference>
<gene>
    <name evidence="7" type="ORF">Gohar_012074</name>
</gene>
<dbReference type="SMART" id="SM00184">
    <property type="entry name" value="RING"/>
    <property type="match status" value="1"/>
</dbReference>
<feature type="transmembrane region" description="Helical" evidence="5">
    <location>
        <begin position="12"/>
        <end position="32"/>
    </location>
</feature>
<reference evidence="7 8" key="1">
    <citation type="journal article" date="2019" name="Genome Biol. Evol.">
        <title>Insights into the evolution of the New World diploid cottons (Gossypium, subgenus Houzingenia) based on genome sequencing.</title>
        <authorList>
            <person name="Grover C.E."/>
            <person name="Arick M.A. 2nd"/>
            <person name="Thrash A."/>
            <person name="Conover J.L."/>
            <person name="Sanders W.S."/>
            <person name="Peterson D.G."/>
            <person name="Frelichowski J.E."/>
            <person name="Scheffler J.A."/>
            <person name="Scheffler B.E."/>
            <person name="Wendel J.F."/>
        </authorList>
    </citation>
    <scope>NUCLEOTIDE SEQUENCE [LARGE SCALE GENOMIC DNA]</scope>
    <source>
        <strain evidence="7">0</strain>
        <tissue evidence="7">Leaf</tissue>
    </source>
</reference>